<sequence>MADQAASAELLSPLTGSEAAVPGGGGSIAVGGGGGHAHFSGPVDPYGLGGFYPALLTGREGRSRMGEVAIRKRASSGEMHCPRVVKAAPIITVNHFEVLAVPTEGESASSDMDMEVGSLSNFLDSWDTIEEGKMTAQIVVVIETRLITVREQKRREEVRGEKKQELHLKLPLLNVISVQAHTRGSDR</sequence>
<organism evidence="1 2">
    <name type="scientific">Aldrovandia affinis</name>
    <dbReference type="NCBI Taxonomy" id="143900"/>
    <lineage>
        <taxon>Eukaryota</taxon>
        <taxon>Metazoa</taxon>
        <taxon>Chordata</taxon>
        <taxon>Craniata</taxon>
        <taxon>Vertebrata</taxon>
        <taxon>Euteleostomi</taxon>
        <taxon>Actinopterygii</taxon>
        <taxon>Neopterygii</taxon>
        <taxon>Teleostei</taxon>
        <taxon>Notacanthiformes</taxon>
        <taxon>Halosauridae</taxon>
        <taxon>Aldrovandia</taxon>
    </lineage>
</organism>
<comment type="caution">
    <text evidence="1">The sequence shown here is derived from an EMBL/GenBank/DDBJ whole genome shotgun (WGS) entry which is preliminary data.</text>
</comment>
<protein>
    <submittedName>
        <fullName evidence="1">Uncharacterized protein</fullName>
    </submittedName>
</protein>
<dbReference type="AlphaFoldDB" id="A0AAD7R3J6"/>
<reference evidence="1" key="1">
    <citation type="journal article" date="2023" name="Science">
        <title>Genome structures resolve the early diversification of teleost fishes.</title>
        <authorList>
            <person name="Parey E."/>
            <person name="Louis A."/>
            <person name="Montfort J."/>
            <person name="Bouchez O."/>
            <person name="Roques C."/>
            <person name="Iampietro C."/>
            <person name="Lluch J."/>
            <person name="Castinel A."/>
            <person name="Donnadieu C."/>
            <person name="Desvignes T."/>
            <person name="Floi Bucao C."/>
            <person name="Jouanno E."/>
            <person name="Wen M."/>
            <person name="Mejri S."/>
            <person name="Dirks R."/>
            <person name="Jansen H."/>
            <person name="Henkel C."/>
            <person name="Chen W.J."/>
            <person name="Zahm M."/>
            <person name="Cabau C."/>
            <person name="Klopp C."/>
            <person name="Thompson A.W."/>
            <person name="Robinson-Rechavi M."/>
            <person name="Braasch I."/>
            <person name="Lecointre G."/>
            <person name="Bobe J."/>
            <person name="Postlethwait J.H."/>
            <person name="Berthelot C."/>
            <person name="Roest Crollius H."/>
            <person name="Guiguen Y."/>
        </authorList>
    </citation>
    <scope>NUCLEOTIDE SEQUENCE</scope>
    <source>
        <strain evidence="1">NC1722</strain>
    </source>
</reference>
<evidence type="ECO:0000313" key="2">
    <source>
        <dbReference type="Proteomes" id="UP001221898"/>
    </source>
</evidence>
<keyword evidence="2" id="KW-1185">Reference proteome</keyword>
<accession>A0AAD7R3J6</accession>
<gene>
    <name evidence="1" type="ORF">AAFF_G00432280</name>
</gene>
<proteinExistence type="predicted"/>
<evidence type="ECO:0000313" key="1">
    <source>
        <dbReference type="EMBL" id="KAJ8361662.1"/>
    </source>
</evidence>
<dbReference type="EMBL" id="JAINUG010000937">
    <property type="protein sequence ID" value="KAJ8361662.1"/>
    <property type="molecule type" value="Genomic_DNA"/>
</dbReference>
<name>A0AAD7R3J6_9TELE</name>
<dbReference type="Proteomes" id="UP001221898">
    <property type="component" value="Unassembled WGS sequence"/>
</dbReference>